<organism evidence="1 2">
    <name type="scientific">Melghirimyces profundicolus</name>
    <dbReference type="NCBI Taxonomy" id="1242148"/>
    <lineage>
        <taxon>Bacteria</taxon>
        <taxon>Bacillati</taxon>
        <taxon>Bacillota</taxon>
        <taxon>Bacilli</taxon>
        <taxon>Bacillales</taxon>
        <taxon>Thermoactinomycetaceae</taxon>
        <taxon>Melghirimyces</taxon>
    </lineage>
</organism>
<evidence type="ECO:0000313" key="2">
    <source>
        <dbReference type="Proteomes" id="UP000244240"/>
    </source>
</evidence>
<proteinExistence type="predicted"/>
<keyword evidence="2" id="KW-1185">Reference proteome</keyword>
<dbReference type="AlphaFoldDB" id="A0A2T6C2B3"/>
<reference evidence="1 2" key="1">
    <citation type="submission" date="2018-04" db="EMBL/GenBank/DDBJ databases">
        <title>Genomic Encyclopedia of Archaeal and Bacterial Type Strains, Phase II (KMG-II): from individual species to whole genera.</title>
        <authorList>
            <person name="Goeker M."/>
        </authorList>
    </citation>
    <scope>NUCLEOTIDE SEQUENCE [LARGE SCALE GENOMIC DNA]</scope>
    <source>
        <strain evidence="1 2">DSM 45787</strain>
    </source>
</reference>
<dbReference type="Proteomes" id="UP000244240">
    <property type="component" value="Unassembled WGS sequence"/>
</dbReference>
<evidence type="ECO:0000313" key="1">
    <source>
        <dbReference type="EMBL" id="PTX62461.1"/>
    </source>
</evidence>
<dbReference type="InterPro" id="IPR012341">
    <property type="entry name" value="6hp_glycosidase-like_sf"/>
</dbReference>
<accession>A0A2T6C2B3</accession>
<dbReference type="Gene3D" id="1.50.10.10">
    <property type="match status" value="1"/>
</dbReference>
<sequence length="213" mass="23312">MAGAILLAWHLESNRLYETGIRPAADFLCRAGEGSTDPEICIAALVCAANLAQACGDSDSARLYLERADRWRDSLHETGPDSLNPETALRRVRFGLLAPEDPGVRNALIESPSYGRTSEEQPEGLPVVTIGNRAHYELDLDRDITPYLSQLEEIAEERGGFPERWLPAGEPGGSVPDLSSHAEYVRLLISQSWGTVCDHPPVVKARCARHSPD</sequence>
<dbReference type="EMBL" id="QBKR01000005">
    <property type="protein sequence ID" value="PTX62461.1"/>
    <property type="molecule type" value="Genomic_DNA"/>
</dbReference>
<protein>
    <submittedName>
        <fullName evidence="1">Uncharacterized protein</fullName>
    </submittedName>
</protein>
<dbReference type="GO" id="GO:0005975">
    <property type="term" value="P:carbohydrate metabolic process"/>
    <property type="evidence" value="ECO:0007669"/>
    <property type="project" value="InterPro"/>
</dbReference>
<dbReference type="SUPFAM" id="SSF48208">
    <property type="entry name" value="Six-hairpin glycosidases"/>
    <property type="match status" value="1"/>
</dbReference>
<name>A0A2T6C2B3_9BACL</name>
<gene>
    <name evidence="1" type="ORF">C8P63_10556</name>
</gene>
<comment type="caution">
    <text evidence="1">The sequence shown here is derived from an EMBL/GenBank/DDBJ whole genome shotgun (WGS) entry which is preliminary data.</text>
</comment>
<dbReference type="InterPro" id="IPR008928">
    <property type="entry name" value="6-hairpin_glycosidase_sf"/>
</dbReference>